<geneLocation type="plasmid" evidence="9 10">
    <name>unnamed1</name>
</geneLocation>
<keyword evidence="4 7" id="KW-0479">Metal-binding</keyword>
<dbReference type="GO" id="GO:0005737">
    <property type="term" value="C:cytoplasm"/>
    <property type="evidence" value="ECO:0007669"/>
    <property type="project" value="TreeGrafter"/>
</dbReference>
<evidence type="ECO:0000313" key="9">
    <source>
        <dbReference type="EMBL" id="AMU92549.1"/>
    </source>
</evidence>
<dbReference type="InterPro" id="IPR011032">
    <property type="entry name" value="GroES-like_sf"/>
</dbReference>
<dbReference type="SUPFAM" id="SSF50129">
    <property type="entry name" value="GroES-like"/>
    <property type="match status" value="1"/>
</dbReference>
<reference evidence="10" key="1">
    <citation type="submission" date="2015-11" db="EMBL/GenBank/DDBJ databases">
        <title>Complete genome sequence of a polyethylene-glycol degrader Sphingopyxis macrogoltabida 203N (NBRC 111659).</title>
        <authorList>
            <person name="Yoshiyuki O."/>
            <person name="Shouta N."/>
            <person name="Nagata Y."/>
            <person name="Numata M."/>
            <person name="Tsuchikane K."/>
            <person name="Hosoyama A."/>
            <person name="Yamazoe A."/>
            <person name="Tsuda M."/>
            <person name="Fujita N."/>
            <person name="Kawai F."/>
        </authorList>
    </citation>
    <scope>NUCLEOTIDE SEQUENCE [LARGE SCALE GENOMIC DNA]</scope>
    <source>
        <strain evidence="10">203N</strain>
        <plasmid evidence="10">unnamed1</plasmid>
    </source>
</reference>
<dbReference type="Pfam" id="PF00107">
    <property type="entry name" value="ADH_zinc_N"/>
    <property type="match status" value="1"/>
</dbReference>
<keyword evidence="6" id="KW-0560">Oxidoreductase</keyword>
<feature type="domain" description="Enoyl reductase (ER)" evidence="8">
    <location>
        <begin position="10"/>
        <end position="316"/>
    </location>
</feature>
<dbReference type="GO" id="GO:0004022">
    <property type="term" value="F:alcohol dehydrogenase (NAD+) activity"/>
    <property type="evidence" value="ECO:0007669"/>
    <property type="project" value="UniProtKB-EC"/>
</dbReference>
<dbReference type="CDD" id="cd08254">
    <property type="entry name" value="hydroxyacyl_CoA_DH"/>
    <property type="match status" value="1"/>
</dbReference>
<evidence type="ECO:0000256" key="3">
    <source>
        <dbReference type="ARBA" id="ARBA00013190"/>
    </source>
</evidence>
<evidence type="ECO:0000256" key="1">
    <source>
        <dbReference type="ARBA" id="ARBA00001947"/>
    </source>
</evidence>
<keyword evidence="10" id="KW-1185">Reference proteome</keyword>
<dbReference type="InterPro" id="IPR013149">
    <property type="entry name" value="ADH-like_C"/>
</dbReference>
<dbReference type="GO" id="GO:0008270">
    <property type="term" value="F:zinc ion binding"/>
    <property type="evidence" value="ECO:0007669"/>
    <property type="project" value="InterPro"/>
</dbReference>
<dbReference type="Gene3D" id="3.40.50.720">
    <property type="entry name" value="NAD(P)-binding Rossmann-like Domain"/>
    <property type="match status" value="1"/>
</dbReference>
<dbReference type="InterPro" id="IPR013154">
    <property type="entry name" value="ADH-like_N"/>
</dbReference>
<dbReference type="InterPro" id="IPR002328">
    <property type="entry name" value="ADH_Zn_CS"/>
</dbReference>
<dbReference type="EC" id="1.1.1.1" evidence="3"/>
<dbReference type="RefSeq" id="WP_054734496.1">
    <property type="nucleotide sequence ID" value="NZ_CP009430.1"/>
</dbReference>
<dbReference type="PROSITE" id="PS00059">
    <property type="entry name" value="ADH_ZINC"/>
    <property type="match status" value="1"/>
</dbReference>
<dbReference type="Pfam" id="PF08240">
    <property type="entry name" value="ADH_N"/>
    <property type="match status" value="1"/>
</dbReference>
<dbReference type="EMBL" id="CP013345">
    <property type="protein sequence ID" value="AMU92549.1"/>
    <property type="molecule type" value="Genomic_DNA"/>
</dbReference>
<dbReference type="InterPro" id="IPR036291">
    <property type="entry name" value="NAD(P)-bd_dom_sf"/>
</dbReference>
<dbReference type="Proteomes" id="UP000076088">
    <property type="component" value="Plasmid unnamed1"/>
</dbReference>
<evidence type="ECO:0000256" key="5">
    <source>
        <dbReference type="ARBA" id="ARBA00022833"/>
    </source>
</evidence>
<proteinExistence type="inferred from homology"/>
<sequence length="319" mass="32460">MKAWHFLGPGHPLERVDIDVPVPGEGEVLVEVRAAGLCHSDVSIMKGVLDVTSKSPLVLGHEIAGVVLQIGPGVEDVAIGDPVGLAFDRAAAMRGEIDTPGVSRDGGFAGSVIGKTGFLVPIPKGVSFAQAAAGTDAGMTAYHAVKVAGRVGPGMKVGIVGLGGLGLLAARIAIILGAEVYAAEPKEALWPKARSIGISDCFADVLEMAPLRLDVICDFAGRGSTTAGAIEAVRSEGRVVQVGQAVRDATISIHALTLKAVELVGSLGGTGDDIAAVYALIASGQLNPTIETIGFDDIPAGLDRLARGALEGRLVAEYP</sequence>
<dbReference type="AlphaFoldDB" id="A0AAC9AYY3"/>
<comment type="cofactor">
    <cofactor evidence="1 7">
        <name>Zn(2+)</name>
        <dbReference type="ChEBI" id="CHEBI:29105"/>
    </cofactor>
</comment>
<accession>A0AAC9AYY3</accession>
<dbReference type="InterPro" id="IPR020843">
    <property type="entry name" value="ER"/>
</dbReference>
<evidence type="ECO:0000256" key="4">
    <source>
        <dbReference type="ARBA" id="ARBA00022723"/>
    </source>
</evidence>
<dbReference type="KEGG" id="smaz:LH19_26285"/>
<name>A0AAC9AYY3_SPHMC</name>
<dbReference type="PANTHER" id="PTHR42940">
    <property type="entry name" value="ALCOHOL DEHYDROGENASE 1-RELATED"/>
    <property type="match status" value="1"/>
</dbReference>
<reference evidence="9 10" key="2">
    <citation type="journal article" date="2016" name="Genome Announc.">
        <title>Complete Genome Sequence of Sphingopyxis macrogoltabida Strain 203N (NBRC 111659), a Polyethylene Glycol Degrader.</title>
        <authorList>
            <person name="Ohtsubo Y."/>
            <person name="Nonoyama S."/>
            <person name="Nagata Y."/>
            <person name="Numata M."/>
            <person name="Tsuchikane K."/>
            <person name="Hosoyama A."/>
            <person name="Yamazoe A."/>
            <person name="Tsuda M."/>
            <person name="Fujita N."/>
            <person name="Kawai F."/>
        </authorList>
    </citation>
    <scope>NUCLEOTIDE SEQUENCE [LARGE SCALE GENOMIC DNA]</scope>
    <source>
        <strain evidence="9 10">203N</strain>
    </source>
</reference>
<dbReference type="Gene3D" id="3.90.180.10">
    <property type="entry name" value="Medium-chain alcohol dehydrogenases, catalytic domain"/>
    <property type="match status" value="1"/>
</dbReference>
<gene>
    <name evidence="9" type="ORF">ATM17_30280</name>
</gene>
<protein>
    <recommendedName>
        <fullName evidence="3">alcohol dehydrogenase</fullName>
        <ecNumber evidence="3">1.1.1.1</ecNumber>
    </recommendedName>
</protein>
<keyword evidence="5 7" id="KW-0862">Zinc</keyword>
<keyword evidence="9" id="KW-0614">Plasmid</keyword>
<dbReference type="SMART" id="SM00829">
    <property type="entry name" value="PKS_ER"/>
    <property type="match status" value="1"/>
</dbReference>
<evidence type="ECO:0000313" key="10">
    <source>
        <dbReference type="Proteomes" id="UP000076088"/>
    </source>
</evidence>
<dbReference type="PANTHER" id="PTHR42940:SF8">
    <property type="entry name" value="VACUOLAR PROTEIN SORTING-ASSOCIATED PROTEIN 11"/>
    <property type="match status" value="1"/>
</dbReference>
<evidence type="ECO:0000256" key="2">
    <source>
        <dbReference type="ARBA" id="ARBA00008072"/>
    </source>
</evidence>
<evidence type="ECO:0000259" key="8">
    <source>
        <dbReference type="SMART" id="SM00829"/>
    </source>
</evidence>
<dbReference type="SUPFAM" id="SSF51735">
    <property type="entry name" value="NAD(P)-binding Rossmann-fold domains"/>
    <property type="match status" value="1"/>
</dbReference>
<comment type="similarity">
    <text evidence="2 7">Belongs to the zinc-containing alcohol dehydrogenase family.</text>
</comment>
<evidence type="ECO:0000256" key="6">
    <source>
        <dbReference type="ARBA" id="ARBA00023002"/>
    </source>
</evidence>
<evidence type="ECO:0000256" key="7">
    <source>
        <dbReference type="RuleBase" id="RU361277"/>
    </source>
</evidence>
<organism evidence="9 10">
    <name type="scientific">Sphingopyxis macrogoltabida</name>
    <name type="common">Sphingomonas macrogoltabidus</name>
    <dbReference type="NCBI Taxonomy" id="33050"/>
    <lineage>
        <taxon>Bacteria</taxon>
        <taxon>Pseudomonadati</taxon>
        <taxon>Pseudomonadota</taxon>
        <taxon>Alphaproteobacteria</taxon>
        <taxon>Sphingomonadales</taxon>
        <taxon>Sphingomonadaceae</taxon>
        <taxon>Sphingopyxis</taxon>
    </lineage>
</organism>